<dbReference type="Pfam" id="PF00126">
    <property type="entry name" value="HTH_1"/>
    <property type="match status" value="1"/>
</dbReference>
<dbReference type="InterPro" id="IPR036388">
    <property type="entry name" value="WH-like_DNA-bd_sf"/>
</dbReference>
<evidence type="ECO:0000256" key="2">
    <source>
        <dbReference type="ARBA" id="ARBA00023015"/>
    </source>
</evidence>
<dbReference type="RefSeq" id="WP_386088473.1">
    <property type="nucleotide sequence ID" value="NZ_JBHRXN010000009.1"/>
</dbReference>
<dbReference type="Pfam" id="PF03466">
    <property type="entry name" value="LysR_substrate"/>
    <property type="match status" value="1"/>
</dbReference>
<comment type="similarity">
    <text evidence="1">Belongs to the LysR transcriptional regulatory family.</text>
</comment>
<dbReference type="Gene3D" id="1.10.10.10">
    <property type="entry name" value="Winged helix-like DNA-binding domain superfamily/Winged helix DNA-binding domain"/>
    <property type="match status" value="1"/>
</dbReference>
<name>A0ABV7RCX3_9NEIS</name>
<dbReference type="InterPro" id="IPR000847">
    <property type="entry name" value="LysR_HTH_N"/>
</dbReference>
<dbReference type="PROSITE" id="PS50931">
    <property type="entry name" value="HTH_LYSR"/>
    <property type="match status" value="1"/>
</dbReference>
<dbReference type="PANTHER" id="PTHR30118:SF15">
    <property type="entry name" value="TRANSCRIPTIONAL REGULATORY PROTEIN"/>
    <property type="match status" value="1"/>
</dbReference>
<dbReference type="PRINTS" id="PR00039">
    <property type="entry name" value="HTHLYSR"/>
</dbReference>
<dbReference type="Proteomes" id="UP001595741">
    <property type="component" value="Unassembled WGS sequence"/>
</dbReference>
<dbReference type="SUPFAM" id="SSF53850">
    <property type="entry name" value="Periplasmic binding protein-like II"/>
    <property type="match status" value="1"/>
</dbReference>
<sequence>MQTPDIRLLQVFDEIYKTRSVTRAAANLGLGQPAVSIALAKLREHFADLLFVRIGNGMEPTPMARELEHAVRQALDSLNLVFGHRIDFDPASSERRFCISMTDISQLVLLPRLWAHLRRTSPGVHIDIVPLSADTPRMLESGEADLALGFMPQLEAGFYQQALFRQRYVCVASTDHPRIQDRLTLAQYQAEEHAVVTSSGTGHLILDREIVRQGIARKVALRVPNYLGIAFVVEQTDMLVTIPERLAQVLEGRGSFRVFPVPFELPDYAVKQHWHERYHHDPGNRWLRRVISELLSATAQSTTAPGHA</sequence>
<evidence type="ECO:0000256" key="4">
    <source>
        <dbReference type="ARBA" id="ARBA00023163"/>
    </source>
</evidence>
<feature type="domain" description="HTH lysR-type" evidence="5">
    <location>
        <begin position="4"/>
        <end position="61"/>
    </location>
</feature>
<accession>A0ABV7RCX3</accession>
<dbReference type="EMBL" id="JBHRXN010000009">
    <property type="protein sequence ID" value="MFC3531262.1"/>
    <property type="molecule type" value="Genomic_DNA"/>
</dbReference>
<keyword evidence="2" id="KW-0805">Transcription regulation</keyword>
<evidence type="ECO:0000313" key="7">
    <source>
        <dbReference type="Proteomes" id="UP001595741"/>
    </source>
</evidence>
<evidence type="ECO:0000256" key="1">
    <source>
        <dbReference type="ARBA" id="ARBA00009437"/>
    </source>
</evidence>
<reference evidence="7" key="1">
    <citation type="journal article" date="2019" name="Int. J. Syst. Evol. Microbiol.">
        <title>The Global Catalogue of Microorganisms (GCM) 10K type strain sequencing project: providing services to taxonomists for standard genome sequencing and annotation.</title>
        <authorList>
            <consortium name="The Broad Institute Genomics Platform"/>
            <consortium name="The Broad Institute Genome Sequencing Center for Infectious Disease"/>
            <person name="Wu L."/>
            <person name="Ma J."/>
        </authorList>
    </citation>
    <scope>NUCLEOTIDE SEQUENCE [LARGE SCALE GENOMIC DNA]</scope>
    <source>
        <strain evidence="7">KCTC 42742</strain>
    </source>
</reference>
<organism evidence="6 7">
    <name type="scientific">Vogesella facilis</name>
    <dbReference type="NCBI Taxonomy" id="1655232"/>
    <lineage>
        <taxon>Bacteria</taxon>
        <taxon>Pseudomonadati</taxon>
        <taxon>Pseudomonadota</taxon>
        <taxon>Betaproteobacteria</taxon>
        <taxon>Neisseriales</taxon>
        <taxon>Chromobacteriaceae</taxon>
        <taxon>Vogesella</taxon>
    </lineage>
</organism>
<proteinExistence type="inferred from homology"/>
<dbReference type="InterPro" id="IPR050389">
    <property type="entry name" value="LysR-type_TF"/>
</dbReference>
<keyword evidence="4" id="KW-0804">Transcription</keyword>
<dbReference type="InterPro" id="IPR005119">
    <property type="entry name" value="LysR_subst-bd"/>
</dbReference>
<dbReference type="Gene3D" id="3.40.190.10">
    <property type="entry name" value="Periplasmic binding protein-like II"/>
    <property type="match status" value="2"/>
</dbReference>
<keyword evidence="7" id="KW-1185">Reference proteome</keyword>
<keyword evidence="3" id="KW-0238">DNA-binding</keyword>
<dbReference type="SUPFAM" id="SSF46785">
    <property type="entry name" value="Winged helix' DNA-binding domain"/>
    <property type="match status" value="1"/>
</dbReference>
<dbReference type="PANTHER" id="PTHR30118">
    <property type="entry name" value="HTH-TYPE TRANSCRIPTIONAL REGULATOR LEUO-RELATED"/>
    <property type="match status" value="1"/>
</dbReference>
<dbReference type="InterPro" id="IPR036390">
    <property type="entry name" value="WH_DNA-bd_sf"/>
</dbReference>
<evidence type="ECO:0000313" key="6">
    <source>
        <dbReference type="EMBL" id="MFC3531262.1"/>
    </source>
</evidence>
<dbReference type="CDD" id="cd08459">
    <property type="entry name" value="PBP2_DntR_NahR_LinR_like"/>
    <property type="match status" value="1"/>
</dbReference>
<evidence type="ECO:0000256" key="3">
    <source>
        <dbReference type="ARBA" id="ARBA00023125"/>
    </source>
</evidence>
<evidence type="ECO:0000259" key="5">
    <source>
        <dbReference type="PROSITE" id="PS50931"/>
    </source>
</evidence>
<comment type="caution">
    <text evidence="6">The sequence shown here is derived from an EMBL/GenBank/DDBJ whole genome shotgun (WGS) entry which is preliminary data.</text>
</comment>
<gene>
    <name evidence="6" type="ORF">ACFOLG_03620</name>
</gene>
<protein>
    <submittedName>
        <fullName evidence="6">LysR family transcriptional regulator</fullName>
    </submittedName>
</protein>